<keyword evidence="3" id="KW-1185">Reference proteome</keyword>
<feature type="compositionally biased region" description="Basic and acidic residues" evidence="1">
    <location>
        <begin position="288"/>
        <end position="297"/>
    </location>
</feature>
<feature type="region of interest" description="Disordered" evidence="1">
    <location>
        <begin position="283"/>
        <end position="307"/>
    </location>
</feature>
<dbReference type="RefSeq" id="WP_144045525.1">
    <property type="nucleotide sequence ID" value="NZ_CP041614.1"/>
</dbReference>
<dbReference type="Proteomes" id="UP000315947">
    <property type="component" value="Chromosome"/>
</dbReference>
<evidence type="ECO:0008006" key="4">
    <source>
        <dbReference type="Google" id="ProtNLM"/>
    </source>
</evidence>
<feature type="compositionally biased region" description="Basic and acidic residues" evidence="1">
    <location>
        <begin position="165"/>
        <end position="181"/>
    </location>
</feature>
<evidence type="ECO:0000313" key="3">
    <source>
        <dbReference type="Proteomes" id="UP000315947"/>
    </source>
</evidence>
<evidence type="ECO:0000313" key="2">
    <source>
        <dbReference type="EMBL" id="QDO83143.1"/>
    </source>
</evidence>
<reference evidence="2 3" key="1">
    <citation type="submission" date="2019-07" db="EMBL/GenBank/DDBJ databases">
        <title>Shewanella sp. YLB-06 whole genomic sequence.</title>
        <authorList>
            <person name="Yu L."/>
        </authorList>
    </citation>
    <scope>NUCLEOTIDE SEQUENCE [LARGE SCALE GENOMIC DNA]</scope>
    <source>
        <strain evidence="2 3">YLB-06</strain>
    </source>
</reference>
<dbReference type="EMBL" id="CP041614">
    <property type="protein sequence ID" value="QDO83143.1"/>
    <property type="molecule type" value="Genomic_DNA"/>
</dbReference>
<feature type="compositionally biased region" description="Polar residues" evidence="1">
    <location>
        <begin position="182"/>
        <end position="195"/>
    </location>
</feature>
<name>A0ABX5WZH7_9GAMM</name>
<proteinExistence type="predicted"/>
<sequence>MKDDQNNKPATEQAQEFDSELQAWYKLQAQEQPSCELDDAIIKMATEASAVSNQASVDSSQHEAPLAGDKITDNVVRVENSFWRKNRWALSSAASVMLVVTVIMLNPQSPQEILSDDAMPMMMQMSQPLDEQLESLQADVVEGASFEAKSTAMQRESLQADVVEGAKFEDNSSDVKSESRQASRTQSVMPASDQQLGGAAEPKMKQMGEVHGPDDRAKLGAEAPSNQMPSTKSLSSHALPNKSVPQREAVVSAKQALNHLQNLIDSKQWDEAEKLAKNIAKQYPNLEESEHPQHQRWSELQSKIAKH</sequence>
<organism evidence="2 3">
    <name type="scientific">Shewanella psychropiezotolerans</name>
    <dbReference type="NCBI Taxonomy" id="2593655"/>
    <lineage>
        <taxon>Bacteria</taxon>
        <taxon>Pseudomonadati</taxon>
        <taxon>Pseudomonadota</taxon>
        <taxon>Gammaproteobacteria</taxon>
        <taxon>Alteromonadales</taxon>
        <taxon>Shewanellaceae</taxon>
        <taxon>Shewanella</taxon>
    </lineage>
</organism>
<feature type="compositionally biased region" description="Basic and acidic residues" evidence="1">
    <location>
        <begin position="202"/>
        <end position="219"/>
    </location>
</feature>
<accession>A0ABX5WZH7</accession>
<gene>
    <name evidence="2" type="ORF">FM037_07785</name>
</gene>
<feature type="compositionally biased region" description="Polar residues" evidence="1">
    <location>
        <begin position="224"/>
        <end position="238"/>
    </location>
</feature>
<evidence type="ECO:0000256" key="1">
    <source>
        <dbReference type="SAM" id="MobiDB-lite"/>
    </source>
</evidence>
<feature type="region of interest" description="Disordered" evidence="1">
    <location>
        <begin position="165"/>
        <end position="250"/>
    </location>
</feature>
<protein>
    <recommendedName>
        <fullName evidence="4">Anti-sigma factor</fullName>
    </recommendedName>
</protein>